<organism evidence="2 3">
    <name type="scientific">Cirrhinus mrigala</name>
    <name type="common">Mrigala</name>
    <dbReference type="NCBI Taxonomy" id="683832"/>
    <lineage>
        <taxon>Eukaryota</taxon>
        <taxon>Metazoa</taxon>
        <taxon>Chordata</taxon>
        <taxon>Craniata</taxon>
        <taxon>Vertebrata</taxon>
        <taxon>Euteleostomi</taxon>
        <taxon>Actinopterygii</taxon>
        <taxon>Neopterygii</taxon>
        <taxon>Teleostei</taxon>
        <taxon>Ostariophysi</taxon>
        <taxon>Cypriniformes</taxon>
        <taxon>Cyprinidae</taxon>
        <taxon>Labeoninae</taxon>
        <taxon>Labeonini</taxon>
        <taxon>Cirrhinus</taxon>
    </lineage>
</organism>
<feature type="non-terminal residue" evidence="2">
    <location>
        <position position="1"/>
    </location>
</feature>
<evidence type="ECO:0000313" key="3">
    <source>
        <dbReference type="Proteomes" id="UP001529510"/>
    </source>
</evidence>
<reference evidence="2 3" key="1">
    <citation type="submission" date="2024-05" db="EMBL/GenBank/DDBJ databases">
        <title>Genome sequencing and assembly of Indian major carp, Cirrhinus mrigala (Hamilton, 1822).</title>
        <authorList>
            <person name="Mohindra V."/>
            <person name="Chowdhury L.M."/>
            <person name="Lal K."/>
            <person name="Jena J.K."/>
        </authorList>
    </citation>
    <scope>NUCLEOTIDE SEQUENCE [LARGE SCALE GENOMIC DNA]</scope>
    <source>
        <strain evidence="2">CM1030</strain>
        <tissue evidence="2">Blood</tissue>
    </source>
</reference>
<keyword evidence="3" id="KW-1185">Reference proteome</keyword>
<dbReference type="Gene3D" id="3.10.100.10">
    <property type="entry name" value="Mannose-Binding Protein A, subunit A"/>
    <property type="match status" value="1"/>
</dbReference>
<gene>
    <name evidence="2" type="ORF">M9458_048353</name>
</gene>
<evidence type="ECO:0000313" key="2">
    <source>
        <dbReference type="EMBL" id="KAL0157107.1"/>
    </source>
</evidence>
<accession>A0ABD0N7C5</accession>
<evidence type="ECO:0000259" key="1">
    <source>
        <dbReference type="Pfam" id="PF06482"/>
    </source>
</evidence>
<dbReference type="SUPFAM" id="SSF56436">
    <property type="entry name" value="C-type lectin-like"/>
    <property type="match status" value="1"/>
</dbReference>
<proteinExistence type="predicted"/>
<dbReference type="InterPro" id="IPR010515">
    <property type="entry name" value="Collagenase_NC10/endostatin"/>
</dbReference>
<protein>
    <recommendedName>
        <fullName evidence="1">Collagenase NC10/endostatin domain-containing protein</fullName>
    </recommendedName>
</protein>
<dbReference type="Proteomes" id="UP001529510">
    <property type="component" value="Unassembled WGS sequence"/>
</dbReference>
<dbReference type="InterPro" id="IPR016187">
    <property type="entry name" value="CTDL_fold"/>
</dbReference>
<feature type="non-terminal residue" evidence="2">
    <location>
        <position position="55"/>
    </location>
</feature>
<comment type="caution">
    <text evidence="2">The sequence shown here is derived from an EMBL/GenBank/DDBJ whole genome shotgun (WGS) entry which is preliminary data.</text>
</comment>
<dbReference type="InterPro" id="IPR016186">
    <property type="entry name" value="C-type_lectin-like/link_sf"/>
</dbReference>
<name>A0ABD0N7C5_CIRMR</name>
<dbReference type="EMBL" id="JAMKFB020000024">
    <property type="protein sequence ID" value="KAL0157107.1"/>
    <property type="molecule type" value="Genomic_DNA"/>
</dbReference>
<sequence>PQKAVWHGSSERGKRLAALNCESWRAGDMAITGQASFLYSGLLNQQTRSCSNRFI</sequence>
<dbReference type="Pfam" id="PF06482">
    <property type="entry name" value="Endostatin"/>
    <property type="match status" value="1"/>
</dbReference>
<dbReference type="AlphaFoldDB" id="A0ABD0N7C5"/>
<feature type="domain" description="Collagenase NC10/endostatin" evidence="1">
    <location>
        <begin position="1"/>
        <end position="55"/>
    </location>
</feature>